<comment type="caution">
    <text evidence="1">The sequence shown here is derived from an EMBL/GenBank/DDBJ whole genome shotgun (WGS) entry which is preliminary data.</text>
</comment>
<gene>
    <name evidence="1" type="ORF">A5677_16840</name>
</gene>
<evidence type="ECO:0000313" key="2">
    <source>
        <dbReference type="Proteomes" id="UP000092683"/>
    </source>
</evidence>
<evidence type="ECO:0000313" key="1">
    <source>
        <dbReference type="EMBL" id="OCB57633.1"/>
    </source>
</evidence>
<dbReference type="Proteomes" id="UP000092683">
    <property type="component" value="Unassembled WGS sequence"/>
</dbReference>
<dbReference type="EMBL" id="MBEE01000080">
    <property type="protein sequence ID" value="OCB57633.1"/>
    <property type="molecule type" value="Genomic_DNA"/>
</dbReference>
<dbReference type="AlphaFoldDB" id="A0A1B9DA46"/>
<sequence length="741" mass="77642">MQRINFQPPKLDVSVQDFIDAAIQWLEDVFFPAIKQLTGIDLEPFLNDIRSLTGGLGGGANDVTSWLFGLLTNSSALNPAQLAQNLWPLGIFPNADSISGSGIWVFDPDVTRTADSSGSLRVTADGTFKAIHGVPTAVVAGQQVDASVFVQWDSYVGLTAPILLQIKQYHRVGDVVTFVDTTTVTAFGPTTPSGSWAELSGTYTAPADGSVNEIRGRIAVTEAATAGTFHFDDASGKNKLLTDWVSGLPEALQDQINRILAVVNTITNALTGGTSLTNTLEDLGAALGVIPPGNVQGAAGPATIFDSIFGIIDAFLGGAVGAPGSTGGSLADVTNVSGQVASNAYLGGEAWRIANILNNTPVARGMLPTGRANYDITSANTFLATTQSAALSASLPVLQAMPIGVISWYGYGSSGITAFYLNIRKVNPSTGVRDLVYHSGNIVANLQPGTTAADADWMFCEIPSPIAAEATDTYYAEYVPVGGTHYIRGMSFSDNIKDHPLAAAPCVGTVVDYSSSPDSPASSLPKATAAPGVPWTEYAVSLAGAADHHEPQIEDLEFDGQTIPIPSWCNRLDLIPLGRGGKGADGVFDLLRGGFLNGQPGQPGSYGPVTLIRDTDWSGDGTLVTFNILTDGSGQLSIPGHAAVGLPGADGQSAQFGLTPVGKGPGILDYNGQKYAGGAVPPIGLVVGAVFGVDTDDRPIGVRVRGFDVLRHERVDLVRRRRRKNISRRWVRGDQRLPKRT</sequence>
<reference evidence="1 2" key="1">
    <citation type="submission" date="2016-06" db="EMBL/GenBank/DDBJ databases">
        <authorList>
            <person name="Kjaerup R.B."/>
            <person name="Dalgaard T.S."/>
            <person name="Juul-Madsen H.R."/>
        </authorList>
    </citation>
    <scope>NUCLEOTIDE SEQUENCE [LARGE SCALE GENOMIC DNA]</scope>
    <source>
        <strain evidence="1 2">E3012</strain>
    </source>
</reference>
<evidence type="ECO:0008006" key="3">
    <source>
        <dbReference type="Google" id="ProtNLM"/>
    </source>
</evidence>
<protein>
    <recommendedName>
        <fullName evidence="3">Minor tail protein</fullName>
    </recommendedName>
</protein>
<dbReference type="Gene3D" id="2.60.120.260">
    <property type="entry name" value="Galactose-binding domain-like"/>
    <property type="match status" value="1"/>
</dbReference>
<accession>A0A1B9DA46</accession>
<proteinExistence type="predicted"/>
<feature type="non-terminal residue" evidence="1">
    <location>
        <position position="741"/>
    </location>
</feature>
<dbReference type="OrthoDB" id="4753940at2"/>
<organism evidence="1 2">
    <name type="scientific">Mycobacterium malmoense</name>
    <dbReference type="NCBI Taxonomy" id="1780"/>
    <lineage>
        <taxon>Bacteria</taxon>
        <taxon>Bacillati</taxon>
        <taxon>Actinomycetota</taxon>
        <taxon>Actinomycetes</taxon>
        <taxon>Mycobacteriales</taxon>
        <taxon>Mycobacteriaceae</taxon>
        <taxon>Mycobacterium</taxon>
    </lineage>
</organism>
<name>A0A1B9DA46_MYCMA</name>